<name>A0A5P6PAH5_9BRAD</name>
<dbReference type="RefSeq" id="WP_151648655.1">
    <property type="nucleotide sequence ID" value="NZ_CP044543.1"/>
</dbReference>
<dbReference type="KEGG" id="bbet:F8237_24415"/>
<organism evidence="1 2">
    <name type="scientific">Bradyrhizobium betae</name>
    <dbReference type="NCBI Taxonomy" id="244734"/>
    <lineage>
        <taxon>Bacteria</taxon>
        <taxon>Pseudomonadati</taxon>
        <taxon>Pseudomonadota</taxon>
        <taxon>Alphaproteobacteria</taxon>
        <taxon>Hyphomicrobiales</taxon>
        <taxon>Nitrobacteraceae</taxon>
        <taxon>Bradyrhizobium</taxon>
    </lineage>
</organism>
<dbReference type="Proteomes" id="UP000325641">
    <property type="component" value="Chromosome"/>
</dbReference>
<dbReference type="OrthoDB" id="8242982at2"/>
<dbReference type="AlphaFoldDB" id="A0A5P6PAH5"/>
<accession>A0A5P6PAH5</accession>
<sequence>MLGAGVPSPVVPYGADQTLFVVIDRLGKANEIRIERSDLEATIGELVGGCFNDPIKVISFNTLEHWTKDISKDVAGEIRARCDIDGVRLPDYLSDFVQSHT</sequence>
<evidence type="ECO:0000313" key="1">
    <source>
        <dbReference type="EMBL" id="QFI75276.1"/>
    </source>
</evidence>
<gene>
    <name evidence="1" type="ORF">F8237_24415</name>
</gene>
<dbReference type="EMBL" id="CP044543">
    <property type="protein sequence ID" value="QFI75276.1"/>
    <property type="molecule type" value="Genomic_DNA"/>
</dbReference>
<evidence type="ECO:0000313" key="2">
    <source>
        <dbReference type="Proteomes" id="UP000325641"/>
    </source>
</evidence>
<reference evidence="2" key="1">
    <citation type="submission" date="2019-10" db="EMBL/GenBank/DDBJ databases">
        <title>Complete Genome Sequence of Bradyrhizobium betae type strain PL7HG1T.</title>
        <authorList>
            <person name="Bromfield E.S.P."/>
            <person name="Cloutier S."/>
        </authorList>
    </citation>
    <scope>NUCLEOTIDE SEQUENCE [LARGE SCALE GENOMIC DNA]</scope>
    <source>
        <strain evidence="2">PL7HG1</strain>
    </source>
</reference>
<proteinExistence type="predicted"/>
<protein>
    <submittedName>
        <fullName evidence="1">Uncharacterized protein</fullName>
    </submittedName>
</protein>